<evidence type="ECO:0000313" key="3">
    <source>
        <dbReference type="Proteomes" id="UP001141253"/>
    </source>
</evidence>
<accession>A0ABQ8ZG97</accession>
<gene>
    <name evidence="2" type="ORF">OIU77_001140</name>
</gene>
<proteinExistence type="predicted"/>
<organism evidence="2 3">
    <name type="scientific">Salix suchowensis</name>
    <dbReference type="NCBI Taxonomy" id="1278906"/>
    <lineage>
        <taxon>Eukaryota</taxon>
        <taxon>Viridiplantae</taxon>
        <taxon>Streptophyta</taxon>
        <taxon>Embryophyta</taxon>
        <taxon>Tracheophyta</taxon>
        <taxon>Spermatophyta</taxon>
        <taxon>Magnoliopsida</taxon>
        <taxon>eudicotyledons</taxon>
        <taxon>Gunneridae</taxon>
        <taxon>Pentapetalae</taxon>
        <taxon>rosids</taxon>
        <taxon>fabids</taxon>
        <taxon>Malpighiales</taxon>
        <taxon>Salicaceae</taxon>
        <taxon>Saliceae</taxon>
        <taxon>Salix</taxon>
    </lineage>
</organism>
<comment type="caution">
    <text evidence="2">The sequence shown here is derived from an EMBL/GenBank/DDBJ whole genome shotgun (WGS) entry which is preliminary data.</text>
</comment>
<reference evidence="2" key="1">
    <citation type="submission" date="2022-10" db="EMBL/GenBank/DDBJ databases">
        <authorList>
            <person name="Hyden B.L."/>
            <person name="Feng K."/>
            <person name="Yates T."/>
            <person name="Jawdy S."/>
            <person name="Smart L.B."/>
            <person name="Muchero W."/>
        </authorList>
    </citation>
    <scope>NUCLEOTIDE SEQUENCE</scope>
    <source>
        <tissue evidence="2">Shoot tip</tissue>
    </source>
</reference>
<dbReference type="EMBL" id="JAPFFI010001140">
    <property type="protein sequence ID" value="KAJ6287908.1"/>
    <property type="molecule type" value="Genomic_DNA"/>
</dbReference>
<reference evidence="2" key="2">
    <citation type="journal article" date="2023" name="Int. J. Mol. Sci.">
        <title>De Novo Assembly and Annotation of 11 Diverse Shrub Willow (Salix) Genomes Reveals Novel Gene Organization in Sex-Linked Regions.</title>
        <authorList>
            <person name="Hyden B."/>
            <person name="Feng K."/>
            <person name="Yates T.B."/>
            <person name="Jawdy S."/>
            <person name="Cereghino C."/>
            <person name="Smart L.B."/>
            <person name="Muchero W."/>
        </authorList>
    </citation>
    <scope>NUCLEOTIDE SEQUENCE</scope>
    <source>
        <tissue evidence="2">Shoot tip</tissue>
    </source>
</reference>
<dbReference type="Proteomes" id="UP001141253">
    <property type="component" value="Unassembled WGS sequence"/>
</dbReference>
<sequence length="126" mass="13683">MPQALVGKPKSVQSSREAAGPSPLMTQPFNTFGTPSTLPHYQTKKIATYGQVTQLEFSPLPVLGKTLGTKIPSPPSTISYGILTTFLANLFILRAGLKEQGRELGIVFPKAFGWVQRLMLSLQLPN</sequence>
<protein>
    <submittedName>
        <fullName evidence="2">Uncharacterized protein</fullName>
    </submittedName>
</protein>
<evidence type="ECO:0000256" key="1">
    <source>
        <dbReference type="SAM" id="MobiDB-lite"/>
    </source>
</evidence>
<evidence type="ECO:0000313" key="2">
    <source>
        <dbReference type="EMBL" id="KAJ6287908.1"/>
    </source>
</evidence>
<feature type="region of interest" description="Disordered" evidence="1">
    <location>
        <begin position="1"/>
        <end position="28"/>
    </location>
</feature>
<keyword evidence="3" id="KW-1185">Reference proteome</keyword>
<name>A0ABQ8ZG97_9ROSI</name>